<dbReference type="OMA" id="FFGQLYT"/>
<evidence type="ECO:0000313" key="4">
    <source>
        <dbReference type="EMBL" id="RFU29718.1"/>
    </source>
</evidence>
<protein>
    <submittedName>
        <fullName evidence="4">Uncharacterized protein</fullName>
    </submittedName>
</protein>
<dbReference type="Pfam" id="PF07543">
    <property type="entry name" value="PGA2"/>
    <property type="match status" value="1"/>
</dbReference>
<keyword evidence="5" id="KW-1185">Reference proteome</keyword>
<reference evidence="4 5" key="1">
    <citation type="submission" date="2018-05" db="EMBL/GenBank/DDBJ databases">
        <title>Draft genome sequence of Scytalidium lignicola DSM 105466, a ubiquitous saprotrophic fungus.</title>
        <authorList>
            <person name="Buettner E."/>
            <person name="Gebauer A.M."/>
            <person name="Hofrichter M."/>
            <person name="Liers C."/>
            <person name="Kellner H."/>
        </authorList>
    </citation>
    <scope>NUCLEOTIDE SEQUENCE [LARGE SCALE GENOMIC DNA]</scope>
    <source>
        <strain evidence="4 5">DSM 105466</strain>
    </source>
</reference>
<dbReference type="PANTHER" id="PTHR28199">
    <property type="entry name" value="PROCESSING OF GAS1 AND ALP PROTEIN 2"/>
    <property type="match status" value="1"/>
</dbReference>
<gene>
    <name evidence="4" type="ORF">B7463_g6591</name>
</gene>
<dbReference type="GO" id="GO:0015031">
    <property type="term" value="P:protein transport"/>
    <property type="evidence" value="ECO:0007669"/>
    <property type="project" value="TreeGrafter"/>
</dbReference>
<organism evidence="4 5">
    <name type="scientific">Scytalidium lignicola</name>
    <name type="common">Hyphomycete</name>
    <dbReference type="NCBI Taxonomy" id="5539"/>
    <lineage>
        <taxon>Eukaryota</taxon>
        <taxon>Fungi</taxon>
        <taxon>Dikarya</taxon>
        <taxon>Ascomycota</taxon>
        <taxon>Pezizomycotina</taxon>
        <taxon>Leotiomycetes</taxon>
        <taxon>Leotiomycetes incertae sedis</taxon>
        <taxon>Scytalidium</taxon>
    </lineage>
</organism>
<dbReference type="PANTHER" id="PTHR28199:SF1">
    <property type="entry name" value="PROCESSING OF GAS1 AND ALP PROTEIN 2"/>
    <property type="match status" value="1"/>
</dbReference>
<feature type="non-terminal residue" evidence="4">
    <location>
        <position position="1"/>
    </location>
</feature>
<dbReference type="Proteomes" id="UP000258309">
    <property type="component" value="Unassembled WGS sequence"/>
</dbReference>
<accession>A0A3E2H8L6</accession>
<feature type="compositionally biased region" description="Acidic residues" evidence="2">
    <location>
        <begin position="92"/>
        <end position="102"/>
    </location>
</feature>
<feature type="non-terminal residue" evidence="4">
    <location>
        <position position="148"/>
    </location>
</feature>
<keyword evidence="1" id="KW-0175">Coiled coil</keyword>
<dbReference type="InterPro" id="IPR011431">
    <property type="entry name" value="Trafficking_Pga2"/>
</dbReference>
<name>A0A3E2H8L6_SCYLI</name>
<keyword evidence="3" id="KW-0812">Transmembrane</keyword>
<dbReference type="OrthoDB" id="4227028at2759"/>
<sequence>MGDFIDTIIDMFKFWGNNLRTNLSNTFDGMTVTNYIRMIAIVGAYLLIRPYIMKLGAKIQEKEHEKQISAEETNPAKAKISPNSLRGKVEIPDDTDEEEDPDTSGANWGKKARKRQRNFVKRMLEEEERRAKEIEDALDDDIKEFLED</sequence>
<keyword evidence="3" id="KW-1133">Transmembrane helix</keyword>
<evidence type="ECO:0000256" key="2">
    <source>
        <dbReference type="SAM" id="MobiDB-lite"/>
    </source>
</evidence>
<dbReference type="STRING" id="5539.A0A3E2H8L6"/>
<proteinExistence type="predicted"/>
<evidence type="ECO:0000256" key="1">
    <source>
        <dbReference type="SAM" id="Coils"/>
    </source>
</evidence>
<dbReference type="PIRSF" id="PIRSF022909">
    <property type="entry name" value="UCP022909"/>
    <property type="match status" value="1"/>
</dbReference>
<dbReference type="AlphaFoldDB" id="A0A3E2H8L6"/>
<evidence type="ECO:0000313" key="5">
    <source>
        <dbReference type="Proteomes" id="UP000258309"/>
    </source>
</evidence>
<evidence type="ECO:0000256" key="3">
    <source>
        <dbReference type="SAM" id="Phobius"/>
    </source>
</evidence>
<keyword evidence="3" id="KW-0472">Membrane</keyword>
<dbReference type="EMBL" id="NCSJ02000119">
    <property type="protein sequence ID" value="RFU29718.1"/>
    <property type="molecule type" value="Genomic_DNA"/>
</dbReference>
<feature type="coiled-coil region" evidence="1">
    <location>
        <begin position="117"/>
        <end position="144"/>
    </location>
</feature>
<feature type="region of interest" description="Disordered" evidence="2">
    <location>
        <begin position="62"/>
        <end position="115"/>
    </location>
</feature>
<comment type="caution">
    <text evidence="4">The sequence shown here is derived from an EMBL/GenBank/DDBJ whole genome shotgun (WGS) entry which is preliminary data.</text>
</comment>
<feature type="transmembrane region" description="Helical" evidence="3">
    <location>
        <begin position="35"/>
        <end position="52"/>
    </location>
</feature>